<dbReference type="SUPFAM" id="SSF143422">
    <property type="entry name" value="Transposase IS200-like"/>
    <property type="match status" value="1"/>
</dbReference>
<dbReference type="EMBL" id="CP036268">
    <property type="protein sequence ID" value="QDT38012.1"/>
    <property type="molecule type" value="Genomic_DNA"/>
</dbReference>
<dbReference type="AlphaFoldDB" id="A0A517R2B3"/>
<dbReference type="GO" id="GO:0006313">
    <property type="term" value="P:DNA transposition"/>
    <property type="evidence" value="ECO:0007669"/>
    <property type="project" value="InterPro"/>
</dbReference>
<feature type="domain" description="Transposase IS200-like" evidence="1">
    <location>
        <begin position="9"/>
        <end position="143"/>
    </location>
</feature>
<dbReference type="InterPro" id="IPR002686">
    <property type="entry name" value="Transposase_17"/>
</dbReference>
<dbReference type="Gene3D" id="3.30.70.1290">
    <property type="entry name" value="Transposase IS200-like"/>
    <property type="match status" value="1"/>
</dbReference>
<proteinExistence type="predicted"/>
<dbReference type="PANTHER" id="PTHR36966">
    <property type="entry name" value="REP-ASSOCIATED TYROSINE TRANSPOSASE"/>
    <property type="match status" value="1"/>
</dbReference>
<evidence type="ECO:0000313" key="3">
    <source>
        <dbReference type="Proteomes" id="UP000317318"/>
    </source>
</evidence>
<organism evidence="2 3">
    <name type="scientific">Stratiformator vulcanicus</name>
    <dbReference type="NCBI Taxonomy" id="2527980"/>
    <lineage>
        <taxon>Bacteria</taxon>
        <taxon>Pseudomonadati</taxon>
        <taxon>Planctomycetota</taxon>
        <taxon>Planctomycetia</taxon>
        <taxon>Planctomycetales</taxon>
        <taxon>Planctomycetaceae</taxon>
        <taxon>Stratiformator</taxon>
    </lineage>
</organism>
<dbReference type="GO" id="GO:0043565">
    <property type="term" value="F:sequence-specific DNA binding"/>
    <property type="evidence" value="ECO:0007669"/>
    <property type="project" value="TreeGrafter"/>
</dbReference>
<dbReference type="SMART" id="SM01321">
    <property type="entry name" value="Y1_Tnp"/>
    <property type="match status" value="1"/>
</dbReference>
<protein>
    <submittedName>
        <fullName evidence="2">Transposase IS200 like protein</fullName>
    </submittedName>
</protein>
<dbReference type="InterPro" id="IPR036515">
    <property type="entry name" value="Transposase_17_sf"/>
</dbReference>
<gene>
    <name evidence="2" type="ORF">Pan189_23960</name>
</gene>
<dbReference type="NCBIfam" id="NF047646">
    <property type="entry name" value="REP_Tyr_transpos"/>
    <property type="match status" value="1"/>
</dbReference>
<dbReference type="InterPro" id="IPR052715">
    <property type="entry name" value="RAYT_transposase"/>
</dbReference>
<dbReference type="RefSeq" id="WP_310820362.1">
    <property type="nucleotide sequence ID" value="NZ_CP036268.1"/>
</dbReference>
<dbReference type="Pfam" id="PF01797">
    <property type="entry name" value="Y1_Tnp"/>
    <property type="match status" value="1"/>
</dbReference>
<reference evidence="2 3" key="1">
    <citation type="submission" date="2019-02" db="EMBL/GenBank/DDBJ databases">
        <title>Deep-cultivation of Planctomycetes and their phenomic and genomic characterization uncovers novel biology.</title>
        <authorList>
            <person name="Wiegand S."/>
            <person name="Jogler M."/>
            <person name="Boedeker C."/>
            <person name="Pinto D."/>
            <person name="Vollmers J."/>
            <person name="Rivas-Marin E."/>
            <person name="Kohn T."/>
            <person name="Peeters S.H."/>
            <person name="Heuer A."/>
            <person name="Rast P."/>
            <person name="Oberbeckmann S."/>
            <person name="Bunk B."/>
            <person name="Jeske O."/>
            <person name="Meyerdierks A."/>
            <person name="Storesund J.E."/>
            <person name="Kallscheuer N."/>
            <person name="Luecker S."/>
            <person name="Lage O.M."/>
            <person name="Pohl T."/>
            <person name="Merkel B.J."/>
            <person name="Hornburger P."/>
            <person name="Mueller R.-W."/>
            <person name="Bruemmer F."/>
            <person name="Labrenz M."/>
            <person name="Spormann A.M."/>
            <person name="Op den Camp H."/>
            <person name="Overmann J."/>
            <person name="Amann R."/>
            <person name="Jetten M.S.M."/>
            <person name="Mascher T."/>
            <person name="Medema M.H."/>
            <person name="Devos D.P."/>
            <person name="Kaster A.-K."/>
            <person name="Ovreas L."/>
            <person name="Rohde M."/>
            <person name="Galperin M.Y."/>
            <person name="Jogler C."/>
        </authorList>
    </citation>
    <scope>NUCLEOTIDE SEQUENCE [LARGE SCALE GENOMIC DNA]</scope>
    <source>
        <strain evidence="2 3">Pan189</strain>
    </source>
</reference>
<dbReference type="GO" id="GO:0004803">
    <property type="term" value="F:transposase activity"/>
    <property type="evidence" value="ECO:0007669"/>
    <property type="project" value="InterPro"/>
</dbReference>
<evidence type="ECO:0000259" key="1">
    <source>
        <dbReference type="SMART" id="SM01321"/>
    </source>
</evidence>
<sequence>MQSRRTLNFPGHAHELTFSCYRGYPFLTKNRTRDWLRESIDAARKRWEFDLWAFVVMPEHVHLMVHPRRQDHDVTVMRKAIKEPVAKKAVAYLTENSPEWLERISVRSGAQVRRRFWQKGAGYDRNVYEPKTLSTMIDYIHENPVRRGLCRRAIDWEWSSAAQLIGSGTAPILVDPIPPEWLYGVP</sequence>
<accession>A0A517R2B3</accession>
<keyword evidence="3" id="KW-1185">Reference proteome</keyword>
<evidence type="ECO:0000313" key="2">
    <source>
        <dbReference type="EMBL" id="QDT38012.1"/>
    </source>
</evidence>
<name>A0A517R2B3_9PLAN</name>
<dbReference type="Proteomes" id="UP000317318">
    <property type="component" value="Chromosome"/>
</dbReference>
<dbReference type="PANTHER" id="PTHR36966:SF1">
    <property type="entry name" value="REP-ASSOCIATED TYROSINE TRANSPOSASE"/>
    <property type="match status" value="1"/>
</dbReference>
<dbReference type="KEGG" id="svp:Pan189_23960"/>